<proteinExistence type="predicted"/>
<reference evidence="1 2" key="1">
    <citation type="submission" date="2024-10" db="EMBL/GenBank/DDBJ databases">
        <title>The Natural Products Discovery Center: Release of the First 8490 Sequenced Strains for Exploring Actinobacteria Biosynthetic Diversity.</title>
        <authorList>
            <person name="Kalkreuter E."/>
            <person name="Kautsar S.A."/>
            <person name="Yang D."/>
            <person name="Bader C.D."/>
            <person name="Teijaro C.N."/>
            <person name="Fluegel L."/>
            <person name="Davis C.M."/>
            <person name="Simpson J.R."/>
            <person name="Lauterbach L."/>
            <person name="Steele A.D."/>
            <person name="Gui C."/>
            <person name="Meng S."/>
            <person name="Li G."/>
            <person name="Viehrig K."/>
            <person name="Ye F."/>
            <person name="Su P."/>
            <person name="Kiefer A.F."/>
            <person name="Nichols A."/>
            <person name="Cepeda A.J."/>
            <person name="Yan W."/>
            <person name="Fan B."/>
            <person name="Jiang Y."/>
            <person name="Adhikari A."/>
            <person name="Zheng C.-J."/>
            <person name="Schuster L."/>
            <person name="Cowan T.M."/>
            <person name="Smanski M.J."/>
            <person name="Chevrette M.G."/>
            <person name="De Carvalho L.P.S."/>
            <person name="Shen B."/>
        </authorList>
    </citation>
    <scope>NUCLEOTIDE SEQUENCE [LARGE SCALE GENOMIC DNA]</scope>
    <source>
        <strain evidence="1 2">NPDC050545</strain>
    </source>
</reference>
<accession>A0ABW7YJ95</accession>
<dbReference type="EMBL" id="JBITGY010000001">
    <property type="protein sequence ID" value="MFI6495966.1"/>
    <property type="molecule type" value="Genomic_DNA"/>
</dbReference>
<organism evidence="1 2">
    <name type="scientific">Nonomuraea typhae</name>
    <dbReference type="NCBI Taxonomy" id="2603600"/>
    <lineage>
        <taxon>Bacteria</taxon>
        <taxon>Bacillati</taxon>
        <taxon>Actinomycetota</taxon>
        <taxon>Actinomycetes</taxon>
        <taxon>Streptosporangiales</taxon>
        <taxon>Streptosporangiaceae</taxon>
        <taxon>Nonomuraea</taxon>
    </lineage>
</organism>
<evidence type="ECO:0000313" key="2">
    <source>
        <dbReference type="Proteomes" id="UP001612741"/>
    </source>
</evidence>
<evidence type="ECO:0000313" key="1">
    <source>
        <dbReference type="EMBL" id="MFI6495966.1"/>
    </source>
</evidence>
<dbReference type="Proteomes" id="UP001612741">
    <property type="component" value="Unassembled WGS sequence"/>
</dbReference>
<dbReference type="RefSeq" id="WP_397077796.1">
    <property type="nucleotide sequence ID" value="NZ_JBITGY010000001.1"/>
</dbReference>
<protein>
    <submittedName>
        <fullName evidence="1">Uncharacterized protein</fullName>
    </submittedName>
</protein>
<comment type="caution">
    <text evidence="1">The sequence shown here is derived from an EMBL/GenBank/DDBJ whole genome shotgun (WGS) entry which is preliminary data.</text>
</comment>
<name>A0ABW7YJ95_9ACTN</name>
<keyword evidence="2" id="KW-1185">Reference proteome</keyword>
<gene>
    <name evidence="1" type="ORF">ACIBG2_01195</name>
</gene>
<sequence>MSTVLLRSDDYRVRLQAAIFMLNNARAEQARLEALHGAESDAFIRVILGDRIAALTGHVQGWKDYINDGCPLERRAQVTPRTYAHLKEV</sequence>